<dbReference type="OrthoDB" id="10369433at2759"/>
<protein>
    <submittedName>
        <fullName evidence="2">Uncharacterized protein</fullName>
    </submittedName>
</protein>
<name>A0A086KR60_TOXGO</name>
<proteinExistence type="predicted"/>
<gene>
    <name evidence="2" type="ORF">TGDOM2_246635</name>
</gene>
<evidence type="ECO:0000313" key="2">
    <source>
        <dbReference type="EMBL" id="KFG46878.1"/>
    </source>
</evidence>
<feature type="region of interest" description="Disordered" evidence="1">
    <location>
        <begin position="70"/>
        <end position="194"/>
    </location>
</feature>
<comment type="caution">
    <text evidence="2">The sequence shown here is derived from an EMBL/GenBank/DDBJ whole genome shotgun (WGS) entry which is preliminary data.</text>
</comment>
<dbReference type="EMBL" id="AHZU02000241">
    <property type="protein sequence ID" value="KFG46878.1"/>
    <property type="molecule type" value="Genomic_DNA"/>
</dbReference>
<dbReference type="AlphaFoldDB" id="A0A086KR60"/>
<dbReference type="Proteomes" id="UP000028837">
    <property type="component" value="Unassembled WGS sequence"/>
</dbReference>
<feature type="compositionally biased region" description="Polar residues" evidence="1">
    <location>
        <begin position="79"/>
        <end position="95"/>
    </location>
</feature>
<feature type="compositionally biased region" description="Low complexity" evidence="1">
    <location>
        <begin position="154"/>
        <end position="168"/>
    </location>
</feature>
<dbReference type="VEuPathDB" id="ToxoDB:TGDOM2_246635"/>
<accession>A0A086KR60</accession>
<evidence type="ECO:0000256" key="1">
    <source>
        <dbReference type="SAM" id="MobiDB-lite"/>
    </source>
</evidence>
<reference evidence="2 3" key="1">
    <citation type="submission" date="2014-02" db="EMBL/GenBank/DDBJ databases">
        <authorList>
            <person name="Sibley D."/>
            <person name="Venepally P."/>
            <person name="Karamycheva S."/>
            <person name="Hadjithomas M."/>
            <person name="Khan A."/>
            <person name="Brunk B."/>
            <person name="Roos D."/>
            <person name="Caler E."/>
            <person name="Lorenzi H."/>
        </authorList>
    </citation>
    <scope>NUCLEOTIDE SEQUENCE [LARGE SCALE GENOMIC DNA]</scope>
    <source>
        <strain evidence="2 3">GAB2-2007-GAL-DOM2</strain>
    </source>
</reference>
<sequence>MSGDSAGFEVGTVSSADLARHLKLLRNDLFRRCRNQQTARPTSGAVAVQGTQSDVPGTVNSLRSVMGRMASARTPASPYRQSARPSQQRLTLSSRATEDSVGGGSEVPQERQVTHRLASSRSASPVVDTGSDSSSTACRSPKGTGVEKKKQTARRSPLSHRSSCSPSPKESDSRGSRVASTKAGERKKTATETAVSVQSRALQQKFQGLTAKYSNLVRLAAGTCSK</sequence>
<evidence type="ECO:0000313" key="3">
    <source>
        <dbReference type="Proteomes" id="UP000028837"/>
    </source>
</evidence>
<organism evidence="2 3">
    <name type="scientific">Toxoplasma gondii GAB2-2007-GAL-DOM2</name>
    <dbReference type="NCBI Taxonomy" id="1130820"/>
    <lineage>
        <taxon>Eukaryota</taxon>
        <taxon>Sar</taxon>
        <taxon>Alveolata</taxon>
        <taxon>Apicomplexa</taxon>
        <taxon>Conoidasida</taxon>
        <taxon>Coccidia</taxon>
        <taxon>Eucoccidiorida</taxon>
        <taxon>Eimeriorina</taxon>
        <taxon>Sarcocystidae</taxon>
        <taxon>Toxoplasma</taxon>
    </lineage>
</organism>
<feature type="region of interest" description="Disordered" evidence="1">
    <location>
        <begin position="36"/>
        <end position="57"/>
    </location>
</feature>